<protein>
    <submittedName>
        <fullName evidence="1">Uncharacterized protein</fullName>
    </submittedName>
</protein>
<dbReference type="AlphaFoldDB" id="A0AAU8D1L9"/>
<sequence>MSYRLTALRPVSGSAPPRREEAGEIARLLLISANGLAAKYLEPTVAEVMKWRERELQMVTGNVCFQALPALFSTAGMGRVAVVSVPPS</sequence>
<reference evidence="1" key="1">
    <citation type="submission" date="2024-06" db="EMBL/GenBank/DDBJ databases">
        <title>Mesorhizobium karijinii sp. nov., a symbiont of the iconic Swainsona formosa from arid Australia.</title>
        <authorList>
            <person name="Hill Y.J."/>
            <person name="Watkin E.L.J."/>
            <person name="O'Hara G.W."/>
            <person name="Terpolilli J."/>
            <person name="Tye M.L."/>
            <person name="Kohlmeier M.G."/>
        </authorList>
    </citation>
    <scope>NUCLEOTIDE SEQUENCE</scope>
    <source>
        <strain evidence="1">WSM2240</strain>
        <plasmid evidence="1">pMk2240A</plasmid>
    </source>
</reference>
<dbReference type="RefSeq" id="WP_353646809.1">
    <property type="nucleotide sequence ID" value="NZ_CP159256.1"/>
</dbReference>
<dbReference type="EMBL" id="CP159256">
    <property type="protein sequence ID" value="XCG52606.1"/>
    <property type="molecule type" value="Genomic_DNA"/>
</dbReference>
<keyword evidence="1" id="KW-0614">Plasmid</keyword>
<evidence type="ECO:0000313" key="1">
    <source>
        <dbReference type="EMBL" id="XCG52606.1"/>
    </source>
</evidence>
<geneLocation type="plasmid" evidence="1">
    <name>pMk2240A</name>
</geneLocation>
<name>A0AAU8D1L9_9HYPH</name>
<proteinExistence type="predicted"/>
<gene>
    <name evidence="1" type="ORF">ABVK50_31275</name>
</gene>
<accession>A0AAU8D1L9</accession>
<organism evidence="1">
    <name type="scientific">Mesorhizobium sp. WSM2240</name>
    <dbReference type="NCBI Taxonomy" id="3228851"/>
    <lineage>
        <taxon>Bacteria</taxon>
        <taxon>Pseudomonadati</taxon>
        <taxon>Pseudomonadota</taxon>
        <taxon>Alphaproteobacteria</taxon>
        <taxon>Hyphomicrobiales</taxon>
        <taxon>Phyllobacteriaceae</taxon>
        <taxon>Mesorhizobium</taxon>
    </lineage>
</organism>